<feature type="transmembrane region" description="Helical" evidence="6">
    <location>
        <begin position="515"/>
        <end position="534"/>
    </location>
</feature>
<dbReference type="GO" id="GO:0015556">
    <property type="term" value="F:C4-dicarboxylate transmembrane transporter activity"/>
    <property type="evidence" value="ECO:0007669"/>
    <property type="project" value="UniProtKB-ARBA"/>
</dbReference>
<evidence type="ECO:0000256" key="4">
    <source>
        <dbReference type="ARBA" id="ARBA00022989"/>
    </source>
</evidence>
<evidence type="ECO:0000256" key="2">
    <source>
        <dbReference type="ARBA" id="ARBA00006772"/>
    </source>
</evidence>
<dbReference type="EMBL" id="CAJNOE010001491">
    <property type="protein sequence ID" value="CAF1427778.1"/>
    <property type="molecule type" value="Genomic_DNA"/>
</dbReference>
<evidence type="ECO:0000313" key="9">
    <source>
        <dbReference type="Proteomes" id="UP000663860"/>
    </source>
</evidence>
<name>A0A815MPX1_9BILA</name>
<feature type="transmembrane region" description="Helical" evidence="6">
    <location>
        <begin position="654"/>
        <end position="672"/>
    </location>
</feature>
<organism evidence="8 9">
    <name type="scientific">Adineta steineri</name>
    <dbReference type="NCBI Taxonomy" id="433720"/>
    <lineage>
        <taxon>Eukaryota</taxon>
        <taxon>Metazoa</taxon>
        <taxon>Spiralia</taxon>
        <taxon>Gnathifera</taxon>
        <taxon>Rotifera</taxon>
        <taxon>Eurotatoria</taxon>
        <taxon>Bdelloidea</taxon>
        <taxon>Adinetida</taxon>
        <taxon>Adinetidae</taxon>
        <taxon>Adineta</taxon>
    </lineage>
</organism>
<sequence>MSNQLELSDWSSSDKKLSANLEKKMITMTIFEDLSNELLFNIFEYFDAYQLHLTFRQLNNRFNSLLTKVRVHFYLDPIPLNEFFSFALSLNHHHILSFTSRKLEKTRSWLFDNDEVFKQFSKICALTLLDVTYGIINRLHERLPSLKSTLIYVNVADTTRTAINGHKTEHIYFKHWCPTHEFCSNKFFSLRYLIMDTDYNHQAFGLLTPTISTITYFKLGYIYSIIWLLHLFRYSPQLKVLHVEQFVGVLDDDDRQNRYPSKNSIILPCALNMHIVVLKNCYCEPISIEYILRACPYLKQFYLNSPLDYSNYDDMVRKQLRDPIFWQSMIDQWGQHLINLNITIKGDESFVDEDLTSAFWQLRSWQAGVLTAEVVAPHYFKDIIALFFGSMAFGYAVESVNLHRRIALFVLSWVGTGTKWIMAGLMGATAFLSMWMNNTASTSIMLPVALAIVDELNVYNKNSLDRRQRFLLAIAYSSSIGGLSSLVGTTPNIYLKGFVDSKYDGTNFRINFLNFLLFALPVGILMLIFCWLWLQLCYNRKELFQCRPSVETRKSQVKLKALLTKQYRDLGRPKWSELIVGIIFIILIVLWVTREFSDTTGWSMIFKRDHISDGTVAMFCGILPLILPDCNPFNRRHDWKYEPIVKWTSLVQNISWGAIILLGAGLSLASAFQTSMLSESVAKALGFISNMPQAAAIIIIVVISGFFTEVTSNLSTATIFFPVLDSVATSSGIHPAFLILPCTLAVSLAFMLPIATPPNAIVFASGAIRVIDMIKTGIVMNLIGFLVIFLAANTWMPKIFDLNDQTTAIFLNMTTRII</sequence>
<comment type="subcellular location">
    <subcellularLocation>
        <location evidence="1">Membrane</location>
        <topology evidence="1">Multi-pass membrane protein</topology>
    </subcellularLocation>
</comment>
<dbReference type="GO" id="GO:0005310">
    <property type="term" value="F:dicarboxylic acid transmembrane transporter activity"/>
    <property type="evidence" value="ECO:0007669"/>
    <property type="project" value="UniProtKB-ARBA"/>
</dbReference>
<dbReference type="PANTHER" id="PTHR10283">
    <property type="entry name" value="SOLUTE CARRIER FAMILY 13 MEMBER"/>
    <property type="match status" value="1"/>
</dbReference>
<keyword evidence="3 6" id="KW-0812">Transmembrane</keyword>
<dbReference type="Proteomes" id="UP000663860">
    <property type="component" value="Unassembled WGS sequence"/>
</dbReference>
<feature type="transmembrane region" description="Helical" evidence="6">
    <location>
        <begin position="379"/>
        <end position="397"/>
    </location>
</feature>
<dbReference type="AlphaFoldDB" id="A0A815MPX1"/>
<feature type="transmembrane region" description="Helical" evidence="6">
    <location>
        <begin position="776"/>
        <end position="796"/>
    </location>
</feature>
<evidence type="ECO:0000256" key="5">
    <source>
        <dbReference type="ARBA" id="ARBA00023136"/>
    </source>
</evidence>
<feature type="transmembrane region" description="Helical" evidence="6">
    <location>
        <begin position="684"/>
        <end position="707"/>
    </location>
</feature>
<feature type="transmembrane region" description="Helical" evidence="6">
    <location>
        <begin position="575"/>
        <end position="593"/>
    </location>
</feature>
<comment type="similarity">
    <text evidence="2">Belongs to the SLC13A/DASS transporter (TC 2.A.47) family. NADC subfamily.</text>
</comment>
<feature type="transmembrane region" description="Helical" evidence="6">
    <location>
        <begin position="409"/>
        <end position="434"/>
    </location>
</feature>
<feature type="transmembrane region" description="Helical" evidence="6">
    <location>
        <begin position="470"/>
        <end position="495"/>
    </location>
</feature>
<protein>
    <recommendedName>
        <fullName evidence="7">F-box domain-containing protein</fullName>
    </recommendedName>
</protein>
<proteinExistence type="inferred from homology"/>
<evidence type="ECO:0000313" key="8">
    <source>
        <dbReference type="EMBL" id="CAF1427778.1"/>
    </source>
</evidence>
<dbReference type="InterPro" id="IPR001898">
    <property type="entry name" value="SLC13A/DASS"/>
</dbReference>
<feature type="domain" description="F-box" evidence="7">
    <location>
        <begin position="31"/>
        <end position="73"/>
    </location>
</feature>
<evidence type="ECO:0000256" key="3">
    <source>
        <dbReference type="ARBA" id="ARBA00022692"/>
    </source>
</evidence>
<accession>A0A815MPX1</accession>
<keyword evidence="5 6" id="KW-0472">Membrane</keyword>
<dbReference type="Pfam" id="PF00939">
    <property type="entry name" value="Na_sulph_symp"/>
    <property type="match status" value="1"/>
</dbReference>
<evidence type="ECO:0000256" key="6">
    <source>
        <dbReference type="SAM" id="Phobius"/>
    </source>
</evidence>
<evidence type="ECO:0000259" key="7">
    <source>
        <dbReference type="Pfam" id="PF00646"/>
    </source>
</evidence>
<evidence type="ECO:0000256" key="1">
    <source>
        <dbReference type="ARBA" id="ARBA00004141"/>
    </source>
</evidence>
<reference evidence="8" key="1">
    <citation type="submission" date="2021-02" db="EMBL/GenBank/DDBJ databases">
        <authorList>
            <person name="Nowell W R."/>
        </authorList>
    </citation>
    <scope>NUCLEOTIDE SEQUENCE</scope>
</reference>
<comment type="caution">
    <text evidence="8">The sequence shown here is derived from an EMBL/GenBank/DDBJ whole genome shotgun (WGS) entry which is preliminary data.</text>
</comment>
<feature type="transmembrane region" description="Helical" evidence="6">
    <location>
        <begin position="440"/>
        <end position="458"/>
    </location>
</feature>
<dbReference type="PANTHER" id="PTHR10283:SF82">
    <property type="entry name" value="SOLUTE CARRIER FAMILY 13 MEMBER 2"/>
    <property type="match status" value="1"/>
</dbReference>
<feature type="transmembrane region" description="Helical" evidence="6">
    <location>
        <begin position="733"/>
        <end position="755"/>
    </location>
</feature>
<gene>
    <name evidence="8" type="ORF">IZO911_LOCUS41054</name>
</gene>
<dbReference type="GO" id="GO:0005886">
    <property type="term" value="C:plasma membrane"/>
    <property type="evidence" value="ECO:0007669"/>
    <property type="project" value="TreeGrafter"/>
</dbReference>
<keyword evidence="4 6" id="KW-1133">Transmembrane helix</keyword>
<dbReference type="InterPro" id="IPR001810">
    <property type="entry name" value="F-box_dom"/>
</dbReference>
<dbReference type="Pfam" id="PF00646">
    <property type="entry name" value="F-box"/>
    <property type="match status" value="1"/>
</dbReference>